<evidence type="ECO:0000313" key="8">
    <source>
        <dbReference type="Proteomes" id="UP000006701"/>
    </source>
</evidence>
<feature type="compositionally biased region" description="Low complexity" evidence="5">
    <location>
        <begin position="1"/>
        <end position="16"/>
    </location>
</feature>
<feature type="domain" description="FYVE-type" evidence="6">
    <location>
        <begin position="156"/>
        <end position="211"/>
    </location>
</feature>
<dbReference type="Pfam" id="PF01363">
    <property type="entry name" value="FYVE"/>
    <property type="match status" value="1"/>
</dbReference>
<evidence type="ECO:0000256" key="5">
    <source>
        <dbReference type="SAM" id="MobiDB-lite"/>
    </source>
</evidence>
<evidence type="ECO:0000313" key="7">
    <source>
        <dbReference type="EMBL" id="EAW07140.1"/>
    </source>
</evidence>
<feature type="region of interest" description="Disordered" evidence="5">
    <location>
        <begin position="1"/>
        <end position="113"/>
    </location>
</feature>
<proteinExistence type="predicted"/>
<dbReference type="RefSeq" id="XP_001268566.1">
    <property type="nucleotide sequence ID" value="XM_001268565.1"/>
</dbReference>
<dbReference type="GeneID" id="4700789"/>
<reference evidence="7 8" key="1">
    <citation type="journal article" date="2008" name="PLoS Genet.">
        <title>Genomic islands in the pathogenic filamentous fungus Aspergillus fumigatus.</title>
        <authorList>
            <person name="Fedorova N.D."/>
            <person name="Khaldi N."/>
            <person name="Joardar V.S."/>
            <person name="Maiti R."/>
            <person name="Amedeo P."/>
            <person name="Anderson M.J."/>
            <person name="Crabtree J."/>
            <person name="Silva J.C."/>
            <person name="Badger J.H."/>
            <person name="Albarraq A."/>
            <person name="Angiuoli S."/>
            <person name="Bussey H."/>
            <person name="Bowyer P."/>
            <person name="Cotty P.J."/>
            <person name="Dyer P.S."/>
            <person name="Egan A."/>
            <person name="Galens K."/>
            <person name="Fraser-Liggett C.M."/>
            <person name="Haas B.J."/>
            <person name="Inman J.M."/>
            <person name="Kent R."/>
            <person name="Lemieux S."/>
            <person name="Malavazi I."/>
            <person name="Orvis J."/>
            <person name="Roemer T."/>
            <person name="Ronning C.M."/>
            <person name="Sundaram J.P."/>
            <person name="Sutton G."/>
            <person name="Turner G."/>
            <person name="Venter J.C."/>
            <person name="White O.R."/>
            <person name="Whitty B.R."/>
            <person name="Youngman P."/>
            <person name="Wolfe K.H."/>
            <person name="Goldman G.H."/>
            <person name="Wortman J.R."/>
            <person name="Jiang B."/>
            <person name="Denning D.W."/>
            <person name="Nierman W.C."/>
        </authorList>
    </citation>
    <scope>NUCLEOTIDE SEQUENCE [LARGE SCALE GENOMIC DNA]</scope>
    <source>
        <strain evidence="8">ATCC 1007 / CBS 513.65 / DSM 816 / NCTC 3887 / NRRL 1</strain>
    </source>
</reference>
<accession>A1CNB9</accession>
<dbReference type="Gene3D" id="3.30.40.10">
    <property type="entry name" value="Zinc/RING finger domain, C3HC4 (zinc finger)"/>
    <property type="match status" value="1"/>
</dbReference>
<dbReference type="VEuPathDB" id="FungiDB:ACLA_018440"/>
<keyword evidence="2 4" id="KW-0863">Zinc-finger</keyword>
<keyword evidence="1" id="KW-0479">Metal-binding</keyword>
<sequence>MATHVVTTTSVSPVPSNQISLYGHPSPVNSATTSPANNSPTSSQPQNLPLQSRQLRPLKGPLYVPAALRPTERPQRSSPPTPPRSVHGSLDSLNDEEPMEPVSRRSTLESNFSNSISKMAEDEWMKNESLGEVTGLPTREHWKADAASPNCDSPTCRSSFGLFLRRHHCRHCGHVFCSSHTPHMVPLDQAARFHPDGVPSRACDLCWSAYQRWEESRSERLNKIQSVLNAQQDTPASTDNVTIAATANSIPTPETFDSSQQEDVVNGPLNPLRTHSTEIAASVPRGWNWSTF</sequence>
<dbReference type="InterPro" id="IPR000306">
    <property type="entry name" value="Znf_FYVE"/>
</dbReference>
<name>A1CNB9_ASPCL</name>
<keyword evidence="8" id="KW-1185">Reference proteome</keyword>
<dbReference type="PANTHER" id="PTHR23164">
    <property type="entry name" value="EARLY ENDOSOME ANTIGEN 1"/>
    <property type="match status" value="1"/>
</dbReference>
<evidence type="ECO:0000259" key="6">
    <source>
        <dbReference type="PROSITE" id="PS50178"/>
    </source>
</evidence>
<dbReference type="EMBL" id="DS027059">
    <property type="protein sequence ID" value="EAW07140.1"/>
    <property type="molecule type" value="Genomic_DNA"/>
</dbReference>
<dbReference type="SUPFAM" id="SSF57903">
    <property type="entry name" value="FYVE/PHD zinc finger"/>
    <property type="match status" value="1"/>
</dbReference>
<dbReference type="PANTHER" id="PTHR23164:SF30">
    <property type="entry name" value="EARLY ENDOSOME ANTIGEN 1"/>
    <property type="match status" value="1"/>
</dbReference>
<dbReference type="HOGENOM" id="CLU_082207_0_0_1"/>
<organism evidence="7 8">
    <name type="scientific">Aspergillus clavatus (strain ATCC 1007 / CBS 513.65 / DSM 816 / NCTC 3887 / NRRL 1 / QM 1276 / 107)</name>
    <dbReference type="NCBI Taxonomy" id="344612"/>
    <lineage>
        <taxon>Eukaryota</taxon>
        <taxon>Fungi</taxon>
        <taxon>Dikarya</taxon>
        <taxon>Ascomycota</taxon>
        <taxon>Pezizomycotina</taxon>
        <taxon>Eurotiomycetes</taxon>
        <taxon>Eurotiomycetidae</taxon>
        <taxon>Eurotiales</taxon>
        <taxon>Aspergillaceae</taxon>
        <taxon>Aspergillus</taxon>
        <taxon>Aspergillus subgen. Fumigati</taxon>
    </lineage>
</organism>
<dbReference type="CDD" id="cd15760">
    <property type="entry name" value="FYVE_scVPS27p_like"/>
    <property type="match status" value="1"/>
</dbReference>
<keyword evidence="3" id="KW-0862">Zinc</keyword>
<dbReference type="GO" id="GO:0008270">
    <property type="term" value="F:zinc ion binding"/>
    <property type="evidence" value="ECO:0007669"/>
    <property type="project" value="UniProtKB-KW"/>
</dbReference>
<dbReference type="SMART" id="SM00064">
    <property type="entry name" value="FYVE"/>
    <property type="match status" value="1"/>
</dbReference>
<dbReference type="InterPro" id="IPR011011">
    <property type="entry name" value="Znf_FYVE_PHD"/>
</dbReference>
<feature type="compositionally biased region" description="Low complexity" evidence="5">
    <location>
        <begin position="29"/>
        <end position="58"/>
    </location>
</feature>
<dbReference type="AlphaFoldDB" id="A1CNB9"/>
<dbReference type="InterPro" id="IPR013083">
    <property type="entry name" value="Znf_RING/FYVE/PHD"/>
</dbReference>
<gene>
    <name evidence="7" type="ORF">ACLA_018440</name>
</gene>
<dbReference type="PROSITE" id="PS50178">
    <property type="entry name" value="ZF_FYVE"/>
    <property type="match status" value="1"/>
</dbReference>
<dbReference type="Proteomes" id="UP000006701">
    <property type="component" value="Unassembled WGS sequence"/>
</dbReference>
<dbReference type="KEGG" id="act:ACLA_018440"/>
<dbReference type="OrthoDB" id="10018316at2759"/>
<evidence type="ECO:0000256" key="4">
    <source>
        <dbReference type="PROSITE-ProRule" id="PRU00091"/>
    </source>
</evidence>
<dbReference type="STRING" id="344612.A1CNB9"/>
<dbReference type="eggNOG" id="KOG1729">
    <property type="taxonomic scope" value="Eukaryota"/>
</dbReference>
<evidence type="ECO:0000256" key="2">
    <source>
        <dbReference type="ARBA" id="ARBA00022771"/>
    </source>
</evidence>
<evidence type="ECO:0000256" key="1">
    <source>
        <dbReference type="ARBA" id="ARBA00022723"/>
    </source>
</evidence>
<dbReference type="OMA" id="LDQDANY"/>
<protein>
    <submittedName>
        <fullName evidence="7">FYVE domain protein, putative</fullName>
    </submittedName>
</protein>
<evidence type="ECO:0000256" key="3">
    <source>
        <dbReference type="ARBA" id="ARBA00022833"/>
    </source>
</evidence>
<dbReference type="InterPro" id="IPR017455">
    <property type="entry name" value="Znf_FYVE-rel"/>
</dbReference>